<dbReference type="Proteomes" id="UP001226091">
    <property type="component" value="Chromosome"/>
</dbReference>
<organism evidence="1 2">
    <name type="scientific">Metabacillus hrfriensis</name>
    <dbReference type="NCBI Taxonomy" id="3048891"/>
    <lineage>
        <taxon>Bacteria</taxon>
        <taxon>Bacillati</taxon>
        <taxon>Bacillota</taxon>
        <taxon>Bacilli</taxon>
        <taxon>Bacillales</taxon>
        <taxon>Bacillaceae</taxon>
        <taxon>Metabacillus</taxon>
    </lineage>
</organism>
<evidence type="ECO:0000313" key="1">
    <source>
        <dbReference type="EMBL" id="WHZ55901.1"/>
    </source>
</evidence>
<accession>A0ACD4R627</accession>
<keyword evidence="2" id="KW-1185">Reference proteome</keyword>
<protein>
    <submittedName>
        <fullName evidence="1">DinB family protein</fullName>
    </submittedName>
</protein>
<evidence type="ECO:0000313" key="2">
    <source>
        <dbReference type="Proteomes" id="UP001226091"/>
    </source>
</evidence>
<reference evidence="2" key="1">
    <citation type="journal article" date="2025" name="Aquaculture">
        <title>Assessment of the bioflocculant production and safety properties of Metabacillus hrfriensis sp. nov. based on phenotypic and whole-genome sequencing analysis.</title>
        <authorList>
            <person name="Zhang R."/>
            <person name="Zhao Z."/>
            <person name="Luo L."/>
            <person name="Wang S."/>
            <person name="Guo K."/>
            <person name="Xu W."/>
        </authorList>
    </citation>
    <scope>NUCLEOTIDE SEQUENCE [LARGE SCALE GENOMIC DNA]</scope>
    <source>
        <strain evidence="2">CT-WN-B3</strain>
    </source>
</reference>
<sequence>MNPYVKNALHQIEVANDTIIKIIETLEESDLMKRPTADKHSVGELLKHIAMICHADLLISEGASGEEMAGFYSSAALNNLHDIKEALIKNHIILSERFSQFNEKELHQEMTSYWGTVYTRYEWLLEMAVHLYHHRGQLHAILVHCYKKDPGVMMFE</sequence>
<dbReference type="EMBL" id="CP126116">
    <property type="protein sequence ID" value="WHZ55901.1"/>
    <property type="molecule type" value="Genomic_DNA"/>
</dbReference>
<name>A0ACD4R627_9BACI</name>
<gene>
    <name evidence="1" type="ORF">QLQ22_14370</name>
</gene>
<proteinExistence type="predicted"/>